<protein>
    <submittedName>
        <fullName evidence="1">Uncharacterized protein</fullName>
    </submittedName>
</protein>
<organism evidence="1 2">
    <name type="scientific">Acinetobacter pittii</name>
    <name type="common">Acinetobacter genomosp. 3</name>
    <dbReference type="NCBI Taxonomy" id="48296"/>
    <lineage>
        <taxon>Bacteria</taxon>
        <taxon>Pseudomonadati</taxon>
        <taxon>Pseudomonadota</taxon>
        <taxon>Gammaproteobacteria</taxon>
        <taxon>Moraxellales</taxon>
        <taxon>Moraxellaceae</taxon>
        <taxon>Acinetobacter</taxon>
        <taxon>Acinetobacter calcoaceticus/baumannii complex</taxon>
    </lineage>
</organism>
<name>A0A8I1L116_ACIPI</name>
<comment type="caution">
    <text evidence="1">The sequence shown here is derived from an EMBL/GenBank/DDBJ whole genome shotgun (WGS) entry which is preliminary data.</text>
</comment>
<gene>
    <name evidence="1" type="ORF">JDA50_15210</name>
</gene>
<dbReference type="EMBL" id="JAEFCT010000013">
    <property type="protein sequence ID" value="MBK1445768.1"/>
    <property type="molecule type" value="Genomic_DNA"/>
</dbReference>
<sequence length="100" mass="11868">MFDPKEYFENKAVFGDEANSYLDDFKSSLRSIVFLGEREYTITKARFYSSKSIDESSYYSREFEEFVDIEVLVEDLYPYHATLGRKFGSKSWQYIPNTAY</sequence>
<dbReference type="RefSeq" id="WP_057078176.1">
    <property type="nucleotide sequence ID" value="NZ_CP027658.1"/>
</dbReference>
<accession>A0A8I1L116</accession>
<evidence type="ECO:0000313" key="1">
    <source>
        <dbReference type="EMBL" id="MBK1445768.1"/>
    </source>
</evidence>
<dbReference type="Proteomes" id="UP000660083">
    <property type="component" value="Unassembled WGS sequence"/>
</dbReference>
<reference evidence="1" key="1">
    <citation type="submission" date="2020-12" db="EMBL/GenBank/DDBJ databases">
        <authorList>
            <person name="Chopjitt P."/>
        </authorList>
    </citation>
    <scope>NUCLEOTIDE SEQUENCE</scope>
    <source>
        <strain evidence="1">AP1</strain>
    </source>
</reference>
<dbReference type="AlphaFoldDB" id="A0A8I1L116"/>
<evidence type="ECO:0000313" key="2">
    <source>
        <dbReference type="Proteomes" id="UP000660083"/>
    </source>
</evidence>
<proteinExistence type="predicted"/>